<comment type="caution">
    <text evidence="1">The sequence shown here is derived from an EMBL/GenBank/DDBJ whole genome shotgun (WGS) entry which is preliminary data.</text>
</comment>
<evidence type="ECO:0000313" key="1">
    <source>
        <dbReference type="EMBL" id="MFG3816809.1"/>
    </source>
</evidence>
<dbReference type="EMBL" id="JAZAQF010000021">
    <property type="protein sequence ID" value="MFG3816809.1"/>
    <property type="molecule type" value="Genomic_DNA"/>
</dbReference>
<protein>
    <submittedName>
        <fullName evidence="1">Type II toxin-antitoxin system HigB family toxin</fullName>
    </submittedName>
</protein>
<dbReference type="RefSeq" id="WP_393010856.1">
    <property type="nucleotide sequence ID" value="NZ_JAZAQF010000021.1"/>
</dbReference>
<organism evidence="1 2">
    <name type="scientific">Limnothrix redekei LRLZ20PSL1</name>
    <dbReference type="NCBI Taxonomy" id="3112953"/>
    <lineage>
        <taxon>Bacteria</taxon>
        <taxon>Bacillati</taxon>
        <taxon>Cyanobacteriota</taxon>
        <taxon>Cyanophyceae</taxon>
        <taxon>Pseudanabaenales</taxon>
        <taxon>Pseudanabaenaceae</taxon>
        <taxon>Limnothrix</taxon>
    </lineage>
</organism>
<accession>A0ABW7C6H5</accession>
<dbReference type="Pfam" id="PF09907">
    <property type="entry name" value="HigB_toxin"/>
    <property type="match status" value="1"/>
</dbReference>
<evidence type="ECO:0000313" key="2">
    <source>
        <dbReference type="Proteomes" id="UP001604335"/>
    </source>
</evidence>
<proteinExistence type="predicted"/>
<reference evidence="2" key="1">
    <citation type="journal article" date="2024" name="Algal Res.">
        <title>Biochemical, toxicological and genomic investigation of a high-biomass producing Limnothrix strain isolated from Italian shallow drinking water reservoir.</title>
        <authorList>
            <person name="Simonazzi M."/>
            <person name="Shishido T.K."/>
            <person name="Delbaje E."/>
            <person name="Wahlsten M."/>
            <person name="Fewer D.P."/>
            <person name="Sivonen K."/>
            <person name="Pezzolesi L."/>
            <person name="Pistocchi R."/>
        </authorList>
    </citation>
    <scope>NUCLEOTIDE SEQUENCE [LARGE SCALE GENOMIC DNA]</scope>
    <source>
        <strain evidence="2">LRLZ20PSL1</strain>
    </source>
</reference>
<dbReference type="Proteomes" id="UP001604335">
    <property type="component" value="Unassembled WGS sequence"/>
</dbReference>
<keyword evidence="2" id="KW-1185">Reference proteome</keyword>
<name>A0ABW7C6H5_9CYAN</name>
<dbReference type="InterPro" id="IPR018669">
    <property type="entry name" value="Toxin_HigB"/>
</dbReference>
<gene>
    <name evidence="1" type="ORF">VPK24_04100</name>
</gene>
<sequence length="110" mass="12955">MHVISRKPIREFCKIHPKAESSLERWFKIVEKAKWQSFEDVKKTFSSADRVGEFLIFNIGGNNYRLIARLKDYCHLQDNGLLNNAAIFIKKICTHDEYSKLIIPDDLKDR</sequence>